<evidence type="ECO:0000256" key="8">
    <source>
        <dbReference type="ARBA" id="ARBA00023242"/>
    </source>
</evidence>
<evidence type="ECO:0000259" key="10">
    <source>
        <dbReference type="PROSITE" id="PS50808"/>
    </source>
</evidence>
<accession>A0A5E4N1L0</accession>
<evidence type="ECO:0000256" key="9">
    <source>
        <dbReference type="PROSITE-ProRule" id="PRU00027"/>
    </source>
</evidence>
<dbReference type="SUPFAM" id="SSF57667">
    <property type="entry name" value="beta-beta-alpha zinc fingers"/>
    <property type="match status" value="1"/>
</dbReference>
<keyword evidence="12" id="KW-1185">Reference proteome</keyword>
<evidence type="ECO:0000256" key="1">
    <source>
        <dbReference type="ARBA" id="ARBA00004123"/>
    </source>
</evidence>
<dbReference type="GO" id="GO:0046983">
    <property type="term" value="F:protein dimerization activity"/>
    <property type="evidence" value="ECO:0007669"/>
    <property type="project" value="InterPro"/>
</dbReference>
<dbReference type="PANTHER" id="PTHR46481">
    <property type="entry name" value="ZINC FINGER BED DOMAIN-CONTAINING PROTEIN 4"/>
    <property type="match status" value="1"/>
</dbReference>
<keyword evidence="6" id="KW-0238">DNA-binding</keyword>
<dbReference type="GO" id="GO:0009791">
    <property type="term" value="P:post-embryonic development"/>
    <property type="evidence" value="ECO:0007669"/>
    <property type="project" value="UniProtKB-ARBA"/>
</dbReference>
<feature type="domain" description="BED-type" evidence="10">
    <location>
        <begin position="1"/>
        <end position="51"/>
    </location>
</feature>
<dbReference type="PANTHER" id="PTHR46481:SF9">
    <property type="entry name" value="ZINC FINGER BED DOMAIN-CONTAINING PROTEIN 1-LIKE"/>
    <property type="match status" value="1"/>
</dbReference>
<dbReference type="GO" id="GO:0008270">
    <property type="term" value="F:zinc ion binding"/>
    <property type="evidence" value="ECO:0007669"/>
    <property type="project" value="UniProtKB-KW"/>
</dbReference>
<evidence type="ECO:0000256" key="5">
    <source>
        <dbReference type="ARBA" id="ARBA00023015"/>
    </source>
</evidence>
<evidence type="ECO:0000313" key="12">
    <source>
        <dbReference type="Proteomes" id="UP000325440"/>
    </source>
</evidence>
<organism evidence="11 12">
    <name type="scientific">Cinara cedri</name>
    <dbReference type="NCBI Taxonomy" id="506608"/>
    <lineage>
        <taxon>Eukaryota</taxon>
        <taxon>Metazoa</taxon>
        <taxon>Ecdysozoa</taxon>
        <taxon>Arthropoda</taxon>
        <taxon>Hexapoda</taxon>
        <taxon>Insecta</taxon>
        <taxon>Pterygota</taxon>
        <taxon>Neoptera</taxon>
        <taxon>Paraneoptera</taxon>
        <taxon>Hemiptera</taxon>
        <taxon>Sternorrhyncha</taxon>
        <taxon>Aphidomorpha</taxon>
        <taxon>Aphidoidea</taxon>
        <taxon>Aphididae</taxon>
        <taxon>Lachninae</taxon>
        <taxon>Cinara</taxon>
    </lineage>
</organism>
<proteinExistence type="predicted"/>
<comment type="subcellular location">
    <subcellularLocation>
        <location evidence="1">Nucleus</location>
    </subcellularLocation>
</comment>
<dbReference type="GO" id="GO:0003677">
    <property type="term" value="F:DNA binding"/>
    <property type="evidence" value="ECO:0007669"/>
    <property type="project" value="UniProtKB-KW"/>
</dbReference>
<dbReference type="OrthoDB" id="6614444at2759"/>
<dbReference type="SMART" id="SM00614">
    <property type="entry name" value="ZnF_BED"/>
    <property type="match status" value="1"/>
</dbReference>
<keyword evidence="4" id="KW-0862">Zinc</keyword>
<dbReference type="Pfam" id="PF02892">
    <property type="entry name" value="zf-BED"/>
    <property type="match status" value="1"/>
</dbReference>
<dbReference type="Proteomes" id="UP000325440">
    <property type="component" value="Unassembled WGS sequence"/>
</dbReference>
<keyword evidence="8" id="KW-0539">Nucleus</keyword>
<dbReference type="InterPro" id="IPR003656">
    <property type="entry name" value="Znf_BED"/>
</dbReference>
<evidence type="ECO:0000256" key="2">
    <source>
        <dbReference type="ARBA" id="ARBA00022723"/>
    </source>
</evidence>
<keyword evidence="3 9" id="KW-0863">Zinc-finger</keyword>
<dbReference type="EMBL" id="CABPRJ010001439">
    <property type="protein sequence ID" value="VVC36953.1"/>
    <property type="molecule type" value="Genomic_DNA"/>
</dbReference>
<evidence type="ECO:0000256" key="4">
    <source>
        <dbReference type="ARBA" id="ARBA00022833"/>
    </source>
</evidence>
<protein>
    <submittedName>
        <fullName evidence="11">Ribonuclease H-like domain,Zinc finger C2H2-type,HAT, C-terminal dimerisation domain,Zinc finger, BED</fullName>
    </submittedName>
</protein>
<reference evidence="11 12" key="1">
    <citation type="submission" date="2019-08" db="EMBL/GenBank/DDBJ databases">
        <authorList>
            <person name="Alioto T."/>
            <person name="Alioto T."/>
            <person name="Gomez Garrido J."/>
        </authorList>
    </citation>
    <scope>NUCLEOTIDE SEQUENCE [LARGE SCALE GENOMIC DNA]</scope>
</reference>
<sequence length="583" mass="65471">MGRSIVWKYFIKNNNGTATCQLCQKTLKTSGNTSNLSGHLTCKHSSFMVSKANSTATPRQELETSDVDDPSLTLSLLSTASTSNMSFTASTSHSSNIPSTNVVPSSNIDTAFKRQKINESFSQIVSYQYGGFKSAKLINAILYMIAKDNQPLSIDISRFLEGKYKSFKDLFKNELNKLASGLLGVIYLQERHTSLYIADTLNKVCKQWDISLENITAIVTDGAANLTKAVDLLFGNPNNKRHIPCFAYTLHLVAQNAISSVTDLSLLINNVKSIITWFKHSEVASDELRKVSNSKLIQEVPTIWNCTFYMLERFIALCPFINDIVNRNISAPTMVCAKDIEEMTEIIAVLRPLEAATKELCSEQYVSSSMVIPIVHILQTKIDEATSTQILSTQLKNALKLECSKRLGQIENVSFFAISTILDPRFKKMYFKNSGPLSKMLTKISEEIKSYQITSESSSDSSQNKEYSLWNNDEKIIQQSSHSRERATRKEIGYPSELNLYLKSAVGRLTDNQLFLWNDMSTVYPILSKVALKYLSTVATSVPSERLFSKAGLIMSQQRSRLTIKKLNMQLFLQSVDESFWEL</sequence>
<dbReference type="SUPFAM" id="SSF53098">
    <property type="entry name" value="Ribonuclease H-like"/>
    <property type="match status" value="1"/>
</dbReference>
<evidence type="ECO:0000256" key="3">
    <source>
        <dbReference type="ARBA" id="ARBA00022771"/>
    </source>
</evidence>
<gene>
    <name evidence="11" type="ORF">CINCED_3A023383</name>
</gene>
<keyword evidence="2" id="KW-0479">Metal-binding</keyword>
<dbReference type="PROSITE" id="PS50808">
    <property type="entry name" value="ZF_BED"/>
    <property type="match status" value="1"/>
</dbReference>
<dbReference type="InterPro" id="IPR008906">
    <property type="entry name" value="HATC_C_dom"/>
</dbReference>
<name>A0A5E4N1L0_9HEMI</name>
<dbReference type="InterPro" id="IPR036236">
    <property type="entry name" value="Znf_C2H2_sf"/>
</dbReference>
<dbReference type="InterPro" id="IPR052035">
    <property type="entry name" value="ZnF_BED_domain_contain"/>
</dbReference>
<dbReference type="GO" id="GO:0005634">
    <property type="term" value="C:nucleus"/>
    <property type="evidence" value="ECO:0007669"/>
    <property type="project" value="UniProtKB-SubCell"/>
</dbReference>
<dbReference type="AlphaFoldDB" id="A0A5E4N1L0"/>
<keyword evidence="7" id="KW-0804">Transcription</keyword>
<evidence type="ECO:0000256" key="6">
    <source>
        <dbReference type="ARBA" id="ARBA00023125"/>
    </source>
</evidence>
<evidence type="ECO:0000256" key="7">
    <source>
        <dbReference type="ARBA" id="ARBA00023163"/>
    </source>
</evidence>
<keyword evidence="5" id="KW-0805">Transcription regulation</keyword>
<dbReference type="Pfam" id="PF05699">
    <property type="entry name" value="Dimer_Tnp_hAT"/>
    <property type="match status" value="1"/>
</dbReference>
<dbReference type="InterPro" id="IPR012337">
    <property type="entry name" value="RNaseH-like_sf"/>
</dbReference>
<evidence type="ECO:0000313" key="11">
    <source>
        <dbReference type="EMBL" id="VVC36953.1"/>
    </source>
</evidence>